<sequence>MPGKTFGKVEVHPDLKISSIVEKGENT</sequence>
<organism evidence="1 2">
    <name type="scientific">Salmonella phage SSE121</name>
    <dbReference type="NCBI Taxonomy" id="1204529"/>
    <lineage>
        <taxon>Viruses</taxon>
        <taxon>Duplodnaviria</taxon>
        <taxon>Heunggongvirae</taxon>
        <taxon>Uroviricota</taxon>
        <taxon>Caudoviricetes</taxon>
        <taxon>Vequintavirinae</taxon>
        <taxon>Seunavirus</taxon>
        <taxon>Seunavirus SSE121</taxon>
    </lineage>
</organism>
<dbReference type="Proteomes" id="UP000007004">
    <property type="component" value="Segment"/>
</dbReference>
<reference evidence="1 2" key="1">
    <citation type="submission" date="2012-06" db="EMBL/GenBank/DDBJ databases">
        <title>Bacteriophages quickly and effectively reduce contamination of various foods with Salmonella.</title>
        <authorList>
            <person name="Woolston J."/>
            <person name="Parks A.R."/>
            <person name="Hanna L.F."/>
            <person name="Charbonneau D."/>
            <person name="Sulakvelidze A."/>
        </authorList>
    </citation>
    <scope>NUCLEOTIDE SEQUENCE [LARGE SCALE GENOMIC DNA]</scope>
    <source>
        <strain evidence="1">SSE-121</strain>
    </source>
</reference>
<accession>K4I390</accession>
<dbReference type="KEGG" id="vg:24639018"/>
<dbReference type="EMBL" id="JX181824">
    <property type="protein sequence ID" value="AFU63642.1"/>
    <property type="molecule type" value="Genomic_DNA"/>
</dbReference>
<evidence type="ECO:0000313" key="2">
    <source>
        <dbReference type="Proteomes" id="UP000007004"/>
    </source>
</evidence>
<dbReference type="GeneID" id="24639018"/>
<evidence type="ECO:0000313" key="1">
    <source>
        <dbReference type="EMBL" id="AFU63642.1"/>
    </source>
</evidence>
<dbReference type="RefSeq" id="YP_009148797.1">
    <property type="nucleotide sequence ID" value="NC_027351.1"/>
</dbReference>
<name>K4I390_9CAUD</name>
<proteinExistence type="predicted"/>
<keyword evidence="2" id="KW-1185">Reference proteome</keyword>
<protein>
    <submittedName>
        <fullName evidence="1">Uncharacterized protein</fullName>
    </submittedName>
</protein>